<keyword evidence="1 2" id="KW-0129">CBS domain</keyword>
<dbReference type="InterPro" id="IPR000644">
    <property type="entry name" value="CBS_dom"/>
</dbReference>
<comment type="caution">
    <text evidence="4">The sequence shown here is derived from an EMBL/GenBank/DDBJ whole genome shotgun (WGS) entry which is preliminary data.</text>
</comment>
<dbReference type="Pfam" id="PF00571">
    <property type="entry name" value="CBS"/>
    <property type="match status" value="2"/>
</dbReference>
<evidence type="ECO:0000313" key="4">
    <source>
        <dbReference type="EMBL" id="MBB4896185.1"/>
    </source>
</evidence>
<dbReference type="SMART" id="SM00116">
    <property type="entry name" value="CBS"/>
    <property type="match status" value="2"/>
</dbReference>
<dbReference type="PROSITE" id="PS51371">
    <property type="entry name" value="CBS"/>
    <property type="match status" value="2"/>
</dbReference>
<sequence length="142" mass="15698">MTTAGDIMHRGAQWIPAHETLDRAAQLMRALNVGALPISDQNERLCGILTDRDIVVGCVAMGHDPARVTAGDMAKGTPRWVEADADVSEVLREMQTHRIRRLPVIDDKRLVGMISEADLARHLTDEQIATWAESVYARTAED</sequence>
<dbReference type="RefSeq" id="WP_184817059.1">
    <property type="nucleotide sequence ID" value="NZ_BMTI01000001.1"/>
</dbReference>
<dbReference type="InterPro" id="IPR051257">
    <property type="entry name" value="Diverse_CBS-Domain"/>
</dbReference>
<dbReference type="PANTHER" id="PTHR43080:SF2">
    <property type="entry name" value="CBS DOMAIN-CONTAINING PROTEIN"/>
    <property type="match status" value="1"/>
</dbReference>
<feature type="domain" description="CBS" evidence="3">
    <location>
        <begin position="8"/>
        <end position="65"/>
    </location>
</feature>
<accession>A0A7W7LTJ5</accession>
<protein>
    <submittedName>
        <fullName evidence="4">CBS domain-containing protein</fullName>
    </submittedName>
</protein>
<name>A0A7W7LTJ5_9ACTN</name>
<dbReference type="SUPFAM" id="SSF54631">
    <property type="entry name" value="CBS-domain pair"/>
    <property type="match status" value="1"/>
</dbReference>
<dbReference type="CDD" id="cd04622">
    <property type="entry name" value="CBS_pair_HRP1_like"/>
    <property type="match status" value="1"/>
</dbReference>
<organism evidence="4 5">
    <name type="scientific">Streptomyces griseomycini</name>
    <dbReference type="NCBI Taxonomy" id="66895"/>
    <lineage>
        <taxon>Bacteria</taxon>
        <taxon>Bacillati</taxon>
        <taxon>Actinomycetota</taxon>
        <taxon>Actinomycetes</taxon>
        <taxon>Kitasatosporales</taxon>
        <taxon>Streptomycetaceae</taxon>
        <taxon>Streptomyces</taxon>
    </lineage>
</organism>
<feature type="domain" description="CBS" evidence="3">
    <location>
        <begin position="73"/>
        <end position="130"/>
    </location>
</feature>
<dbReference type="AlphaFoldDB" id="A0A7W7LTJ5"/>
<dbReference type="EMBL" id="JACHJI010000001">
    <property type="protein sequence ID" value="MBB4896185.1"/>
    <property type="molecule type" value="Genomic_DNA"/>
</dbReference>
<evidence type="ECO:0000256" key="1">
    <source>
        <dbReference type="ARBA" id="ARBA00023122"/>
    </source>
</evidence>
<proteinExistence type="predicted"/>
<dbReference type="Gene3D" id="3.10.580.10">
    <property type="entry name" value="CBS-domain"/>
    <property type="match status" value="1"/>
</dbReference>
<dbReference type="PANTHER" id="PTHR43080">
    <property type="entry name" value="CBS DOMAIN-CONTAINING PROTEIN CBSX3, MITOCHONDRIAL"/>
    <property type="match status" value="1"/>
</dbReference>
<dbReference type="InterPro" id="IPR046342">
    <property type="entry name" value="CBS_dom_sf"/>
</dbReference>
<reference evidence="4 5" key="1">
    <citation type="submission" date="2020-08" db="EMBL/GenBank/DDBJ databases">
        <title>Genomic Encyclopedia of Type Strains, Phase III (KMG-III): the genomes of soil and plant-associated and newly described type strains.</title>
        <authorList>
            <person name="Whitman W."/>
        </authorList>
    </citation>
    <scope>NUCLEOTIDE SEQUENCE [LARGE SCALE GENOMIC DNA]</scope>
    <source>
        <strain evidence="4 5">CECT 3273</strain>
    </source>
</reference>
<keyword evidence="5" id="KW-1185">Reference proteome</keyword>
<dbReference type="Proteomes" id="UP000579523">
    <property type="component" value="Unassembled WGS sequence"/>
</dbReference>
<gene>
    <name evidence="4" type="ORF">FHS37_000201</name>
</gene>
<evidence type="ECO:0000259" key="3">
    <source>
        <dbReference type="PROSITE" id="PS51371"/>
    </source>
</evidence>
<evidence type="ECO:0000313" key="5">
    <source>
        <dbReference type="Proteomes" id="UP000579523"/>
    </source>
</evidence>
<evidence type="ECO:0000256" key="2">
    <source>
        <dbReference type="PROSITE-ProRule" id="PRU00703"/>
    </source>
</evidence>